<evidence type="ECO:0000313" key="2">
    <source>
        <dbReference type="Proteomes" id="UP000789366"/>
    </source>
</evidence>
<accession>A0ACA9PVU7</accession>
<dbReference type="EMBL" id="CAJVPW010031463">
    <property type="protein sequence ID" value="CAG8726564.1"/>
    <property type="molecule type" value="Genomic_DNA"/>
</dbReference>
<reference evidence="1" key="1">
    <citation type="submission" date="2021-06" db="EMBL/GenBank/DDBJ databases">
        <authorList>
            <person name="Kallberg Y."/>
            <person name="Tangrot J."/>
            <person name="Rosling A."/>
        </authorList>
    </citation>
    <scope>NUCLEOTIDE SEQUENCE</scope>
    <source>
        <strain evidence="1">28 12/20/2015</strain>
    </source>
</reference>
<comment type="caution">
    <text evidence="1">The sequence shown here is derived from an EMBL/GenBank/DDBJ whole genome shotgun (WGS) entry which is preliminary data.</text>
</comment>
<name>A0ACA9PVU7_9GLOM</name>
<keyword evidence="2" id="KW-1185">Reference proteome</keyword>
<protein>
    <submittedName>
        <fullName evidence="1">8881_t:CDS:1</fullName>
    </submittedName>
</protein>
<organism evidence="1 2">
    <name type="scientific">Cetraspora pellucida</name>
    <dbReference type="NCBI Taxonomy" id="1433469"/>
    <lineage>
        <taxon>Eukaryota</taxon>
        <taxon>Fungi</taxon>
        <taxon>Fungi incertae sedis</taxon>
        <taxon>Mucoromycota</taxon>
        <taxon>Glomeromycotina</taxon>
        <taxon>Glomeromycetes</taxon>
        <taxon>Diversisporales</taxon>
        <taxon>Gigasporaceae</taxon>
        <taxon>Cetraspora</taxon>
    </lineage>
</organism>
<gene>
    <name evidence="1" type="ORF">SPELUC_LOCUS12803</name>
</gene>
<feature type="non-terminal residue" evidence="1">
    <location>
        <position position="1"/>
    </location>
</feature>
<sequence>EASKKIQNAKMGKEEFQEFQLLVEFYQEIVNEVRRKKPHWLKEEIKIKQEIHTSRRQCWPNTSEKKKQTRHSAKGRAQTPNNMRSYVKEEKNRLVNKKTNASKWYLKLAKSDDSPEQHGPWQCYNLGMNTAEYEKDKRDGVDKDERNSADKDEQIGIKKAKHIEVKKNERIEVEKAEQKGIGIYNPESGSLFQALAAILMSVQYFEYYSHADFSSLSTPIHSSPPTSTHS</sequence>
<proteinExistence type="predicted"/>
<dbReference type="Proteomes" id="UP000789366">
    <property type="component" value="Unassembled WGS sequence"/>
</dbReference>
<evidence type="ECO:0000313" key="1">
    <source>
        <dbReference type="EMBL" id="CAG8726564.1"/>
    </source>
</evidence>
<feature type="non-terminal residue" evidence="1">
    <location>
        <position position="230"/>
    </location>
</feature>